<sequence length="331" mass="38059">MFLNFNKFKKQNKNDKIIIENNTEKVVIKKEYDWLNPQTYIPNMKTEYMNKIDKDTAISLIIKGVSLGDIAGSIYEGRFSDERNNYKKIIETMYHNDEYYTDDTVMTIATFNALNTSSYEYSYREMFNKYPNVGYGSAFKRWCIDKKATAYNSYGNGSAMRVGPIAILDNIDDVINEAIKSASVTHNHPEGIKGAVIIAVCTHLLINGFDKDDILNYACKYYSDEDILSPTLTLDEYEKIRKRISTIYSVTCMHTVPLAIRCFYESDNYEDCITKAIMTSMDADTCAAIAGCLASVYYKKFNINTINAWNNYKKDIIDMIEKDTNYNINML</sequence>
<dbReference type="RefSeq" id="WP_117718234.1">
    <property type="nucleotide sequence ID" value="NZ_QSTP01000001.1"/>
</dbReference>
<dbReference type="AlphaFoldDB" id="A0A3E4YL70"/>
<protein>
    <submittedName>
        <fullName evidence="2">ADP-ribosylglycohydrolase family protein</fullName>
    </submittedName>
</protein>
<dbReference type="Pfam" id="PF03747">
    <property type="entry name" value="ADP_ribosyl_GH"/>
    <property type="match status" value="1"/>
</dbReference>
<gene>
    <name evidence="2" type="ORF">DXB99_02830</name>
</gene>
<dbReference type="InterPro" id="IPR036705">
    <property type="entry name" value="Ribosyl_crysJ1_sf"/>
</dbReference>
<dbReference type="Proteomes" id="UP000260758">
    <property type="component" value="Unassembled WGS sequence"/>
</dbReference>
<name>A0A3E4YL70_9FIRM</name>
<comment type="caution">
    <text evidence="2">The sequence shown here is derived from an EMBL/GenBank/DDBJ whole genome shotgun (WGS) entry which is preliminary data.</text>
</comment>
<dbReference type="Gene3D" id="1.10.4080.10">
    <property type="entry name" value="ADP-ribosylation/Crystallin J1"/>
    <property type="match status" value="1"/>
</dbReference>
<comment type="cofactor">
    <cofactor evidence="1">
        <name>Mg(2+)</name>
        <dbReference type="ChEBI" id="CHEBI:18420"/>
    </cofactor>
    <text evidence="1">Binds 2 magnesium ions per subunit.</text>
</comment>
<dbReference type="InterPro" id="IPR005502">
    <property type="entry name" value="Ribosyl_crysJ1"/>
</dbReference>
<dbReference type="PANTHER" id="PTHR16222">
    <property type="entry name" value="ADP-RIBOSYLGLYCOHYDROLASE"/>
    <property type="match status" value="1"/>
</dbReference>
<evidence type="ECO:0000313" key="2">
    <source>
        <dbReference type="EMBL" id="RGM75475.1"/>
    </source>
</evidence>
<keyword evidence="2" id="KW-0378">Hydrolase</keyword>
<reference evidence="2 3" key="1">
    <citation type="submission" date="2018-08" db="EMBL/GenBank/DDBJ databases">
        <title>A genome reference for cultivated species of the human gut microbiota.</title>
        <authorList>
            <person name="Zou Y."/>
            <person name="Xue W."/>
            <person name="Luo G."/>
        </authorList>
    </citation>
    <scope>NUCLEOTIDE SEQUENCE [LARGE SCALE GENOMIC DNA]</scope>
    <source>
        <strain evidence="2 3">OM07-13</strain>
    </source>
</reference>
<feature type="binding site" evidence="1">
    <location>
        <position position="101"/>
    </location>
    <ligand>
        <name>Mg(2+)</name>
        <dbReference type="ChEBI" id="CHEBI:18420"/>
        <label>1</label>
    </ligand>
</feature>
<accession>A0A3E4YL70</accession>
<dbReference type="InterPro" id="IPR050792">
    <property type="entry name" value="ADP-ribosylglycohydrolase"/>
</dbReference>
<dbReference type="GO" id="GO:0016787">
    <property type="term" value="F:hydrolase activity"/>
    <property type="evidence" value="ECO:0007669"/>
    <property type="project" value="UniProtKB-KW"/>
</dbReference>
<feature type="binding site" evidence="1">
    <location>
        <position position="285"/>
    </location>
    <ligand>
        <name>Mg(2+)</name>
        <dbReference type="ChEBI" id="CHEBI:18420"/>
        <label>1</label>
    </ligand>
</feature>
<organism evidence="2 3">
    <name type="scientific">Agathobacter rectalis</name>
    <dbReference type="NCBI Taxonomy" id="39491"/>
    <lineage>
        <taxon>Bacteria</taxon>
        <taxon>Bacillati</taxon>
        <taxon>Bacillota</taxon>
        <taxon>Clostridia</taxon>
        <taxon>Lachnospirales</taxon>
        <taxon>Lachnospiraceae</taxon>
        <taxon>Agathobacter</taxon>
    </lineage>
</organism>
<feature type="binding site" evidence="1">
    <location>
        <position position="103"/>
    </location>
    <ligand>
        <name>Mg(2+)</name>
        <dbReference type="ChEBI" id="CHEBI:18420"/>
        <label>1</label>
    </ligand>
</feature>
<feature type="binding site" evidence="1">
    <location>
        <position position="284"/>
    </location>
    <ligand>
        <name>Mg(2+)</name>
        <dbReference type="ChEBI" id="CHEBI:18420"/>
        <label>1</label>
    </ligand>
</feature>
<keyword evidence="1" id="KW-0460">Magnesium</keyword>
<dbReference type="PANTHER" id="PTHR16222:SF12">
    <property type="entry name" value="ADP-RIBOSYLGLYCOHYDROLASE-RELATED"/>
    <property type="match status" value="1"/>
</dbReference>
<feature type="binding site" evidence="1">
    <location>
        <position position="282"/>
    </location>
    <ligand>
        <name>Mg(2+)</name>
        <dbReference type="ChEBI" id="CHEBI:18420"/>
        <label>1</label>
    </ligand>
</feature>
<dbReference type="EMBL" id="QSTP01000001">
    <property type="protein sequence ID" value="RGM75475.1"/>
    <property type="molecule type" value="Genomic_DNA"/>
</dbReference>
<evidence type="ECO:0000256" key="1">
    <source>
        <dbReference type="PIRSR" id="PIRSR605502-1"/>
    </source>
</evidence>
<evidence type="ECO:0000313" key="3">
    <source>
        <dbReference type="Proteomes" id="UP000260758"/>
    </source>
</evidence>
<dbReference type="SUPFAM" id="SSF101478">
    <property type="entry name" value="ADP-ribosylglycohydrolase"/>
    <property type="match status" value="1"/>
</dbReference>
<keyword evidence="1" id="KW-0479">Metal-binding</keyword>
<feature type="binding site" evidence="1">
    <location>
        <position position="102"/>
    </location>
    <ligand>
        <name>Mg(2+)</name>
        <dbReference type="ChEBI" id="CHEBI:18420"/>
        <label>1</label>
    </ligand>
</feature>
<proteinExistence type="predicted"/>
<dbReference type="GO" id="GO:0046872">
    <property type="term" value="F:metal ion binding"/>
    <property type="evidence" value="ECO:0007669"/>
    <property type="project" value="UniProtKB-KW"/>
</dbReference>